<dbReference type="AlphaFoldDB" id="A0A0F9P2L6"/>
<sequence>MPDLLKGRQVAKLLTDWKSILILFDNGDAENLRLEKDMLACMS</sequence>
<gene>
    <name evidence="1" type="ORF">LCGC14_1266120</name>
</gene>
<proteinExistence type="predicted"/>
<evidence type="ECO:0000313" key="1">
    <source>
        <dbReference type="EMBL" id="KKM87707.1"/>
    </source>
</evidence>
<organism evidence="1">
    <name type="scientific">marine sediment metagenome</name>
    <dbReference type="NCBI Taxonomy" id="412755"/>
    <lineage>
        <taxon>unclassified sequences</taxon>
        <taxon>metagenomes</taxon>
        <taxon>ecological metagenomes</taxon>
    </lineage>
</organism>
<reference evidence="1" key="1">
    <citation type="journal article" date="2015" name="Nature">
        <title>Complex archaea that bridge the gap between prokaryotes and eukaryotes.</title>
        <authorList>
            <person name="Spang A."/>
            <person name="Saw J.H."/>
            <person name="Jorgensen S.L."/>
            <person name="Zaremba-Niedzwiedzka K."/>
            <person name="Martijn J."/>
            <person name="Lind A.E."/>
            <person name="van Eijk R."/>
            <person name="Schleper C."/>
            <person name="Guy L."/>
            <person name="Ettema T.J."/>
        </authorList>
    </citation>
    <scope>NUCLEOTIDE SEQUENCE</scope>
</reference>
<accession>A0A0F9P2L6</accession>
<dbReference type="EMBL" id="LAZR01007064">
    <property type="protein sequence ID" value="KKM87707.1"/>
    <property type="molecule type" value="Genomic_DNA"/>
</dbReference>
<comment type="caution">
    <text evidence="1">The sequence shown here is derived from an EMBL/GenBank/DDBJ whole genome shotgun (WGS) entry which is preliminary data.</text>
</comment>
<name>A0A0F9P2L6_9ZZZZ</name>
<protein>
    <submittedName>
        <fullName evidence="1">Uncharacterized protein</fullName>
    </submittedName>
</protein>